<feature type="compositionally biased region" description="Polar residues" evidence="1">
    <location>
        <begin position="22"/>
        <end position="47"/>
    </location>
</feature>
<name>A0A077R8H5_9BASI</name>
<protein>
    <submittedName>
        <fullName evidence="2">Uncharacterized protein</fullName>
    </submittedName>
</protein>
<evidence type="ECO:0000256" key="1">
    <source>
        <dbReference type="SAM" id="MobiDB-lite"/>
    </source>
</evidence>
<accession>A0A077R8H5</accession>
<feature type="compositionally biased region" description="Low complexity" evidence="1">
    <location>
        <begin position="48"/>
        <end position="57"/>
    </location>
</feature>
<feature type="non-terminal residue" evidence="2">
    <location>
        <position position="65"/>
    </location>
</feature>
<organism evidence="2">
    <name type="scientific">Melanopsichium pennsylvanicum 4</name>
    <dbReference type="NCBI Taxonomy" id="1398559"/>
    <lineage>
        <taxon>Eukaryota</taxon>
        <taxon>Fungi</taxon>
        <taxon>Dikarya</taxon>
        <taxon>Basidiomycota</taxon>
        <taxon>Ustilaginomycotina</taxon>
        <taxon>Ustilaginomycetes</taxon>
        <taxon>Ustilaginales</taxon>
        <taxon>Ustilaginaceae</taxon>
        <taxon>Melanopsichium</taxon>
    </lineage>
</organism>
<dbReference type="EMBL" id="HG529655">
    <property type="protein sequence ID" value="CDI55603.1"/>
    <property type="molecule type" value="Genomic_DNA"/>
</dbReference>
<feature type="region of interest" description="Disordered" evidence="1">
    <location>
        <begin position="22"/>
        <end position="65"/>
    </location>
</feature>
<reference evidence="2" key="1">
    <citation type="journal article" date="2014" name="Genome Biol. Evol.">
        <title>Gene Loss Rather Than Gene Gain Is Associated with a Host Jump from Monocots to Dicots in the Smut Fungus Melanopsichium pennsylvanicum.</title>
        <authorList>
            <person name="Sharma R."/>
            <person name="Mishra B."/>
            <person name="Runge F."/>
            <person name="Thines M."/>
        </authorList>
    </citation>
    <scope>NUCLEOTIDE SEQUENCE</scope>
    <source>
        <strain evidence="2">4</strain>
    </source>
</reference>
<dbReference type="AlphaFoldDB" id="A0A077R8H5"/>
<evidence type="ECO:0000313" key="2">
    <source>
        <dbReference type="EMBL" id="CDI55603.1"/>
    </source>
</evidence>
<feature type="non-terminal residue" evidence="2">
    <location>
        <position position="1"/>
    </location>
</feature>
<proteinExistence type="predicted"/>
<sequence length="65" mass="6831">MRDISALQAGLEDQLAAMRLQSSYSGQPEAQSGYQNYTNEASCSGQHPSQPSSAPSPTALPKHGP</sequence>